<dbReference type="EMBL" id="BMPO01000004">
    <property type="protein sequence ID" value="GGJ93288.1"/>
    <property type="molecule type" value="Genomic_DNA"/>
</dbReference>
<reference evidence="1" key="2">
    <citation type="submission" date="2020-09" db="EMBL/GenBank/DDBJ databases">
        <authorList>
            <person name="Sun Q."/>
            <person name="Ohkuma M."/>
        </authorList>
    </citation>
    <scope>NUCLEOTIDE SEQUENCE</scope>
    <source>
        <strain evidence="1">JCM 30078</strain>
    </source>
</reference>
<protein>
    <recommendedName>
        <fullName evidence="3">Haloacid dehalogenase</fullName>
    </recommendedName>
</protein>
<dbReference type="SUPFAM" id="SSF56784">
    <property type="entry name" value="HAD-like"/>
    <property type="match status" value="1"/>
</dbReference>
<evidence type="ECO:0008006" key="3">
    <source>
        <dbReference type="Google" id="ProtNLM"/>
    </source>
</evidence>
<keyword evidence="2" id="KW-1185">Reference proteome</keyword>
<gene>
    <name evidence="1" type="ORF">GCM10009304_19020</name>
</gene>
<accession>A0A917PV75</accession>
<evidence type="ECO:0000313" key="2">
    <source>
        <dbReference type="Proteomes" id="UP000635983"/>
    </source>
</evidence>
<dbReference type="Gene3D" id="1.10.150.750">
    <property type="match status" value="1"/>
</dbReference>
<organism evidence="1 2">
    <name type="scientific">Pseudomonas matsuisoli</name>
    <dbReference type="NCBI Taxonomy" id="1515666"/>
    <lineage>
        <taxon>Bacteria</taxon>
        <taxon>Pseudomonadati</taxon>
        <taxon>Pseudomonadota</taxon>
        <taxon>Gammaproteobacteria</taxon>
        <taxon>Pseudomonadales</taxon>
        <taxon>Pseudomonadaceae</taxon>
        <taxon>Pseudomonas</taxon>
    </lineage>
</organism>
<dbReference type="AlphaFoldDB" id="A0A917PV75"/>
<dbReference type="RefSeq" id="WP_188982988.1">
    <property type="nucleotide sequence ID" value="NZ_BMPO01000004.1"/>
</dbReference>
<dbReference type="InterPro" id="IPR023214">
    <property type="entry name" value="HAD_sf"/>
</dbReference>
<name>A0A917PV75_9PSED</name>
<sequence>MRITQYKALGFSCYGTLMDREGGVLEGLRPLLAHTQPKWLMAAYVRTLGELRTQAPSSGQKALHAQTYLRLAQDLQQPEDWDAGLAFGNNAGRWPIFEDAPGALMYLSKFYRLVLLPPADMDDATVLTERLPVTFDAIVDHRAEDPHSALDKALKTLDLDRSDLLPVRSPATDDPWQGVVDFPVCTLRRRHGLPWQKAAQAIDVKRCEYASLADLVHAHQIALRA</sequence>
<evidence type="ECO:0000313" key="1">
    <source>
        <dbReference type="EMBL" id="GGJ93288.1"/>
    </source>
</evidence>
<proteinExistence type="predicted"/>
<comment type="caution">
    <text evidence="1">The sequence shown here is derived from an EMBL/GenBank/DDBJ whole genome shotgun (WGS) entry which is preliminary data.</text>
</comment>
<reference evidence="1" key="1">
    <citation type="journal article" date="2014" name="Int. J. Syst. Evol. Microbiol.">
        <title>Complete genome sequence of Corynebacterium casei LMG S-19264T (=DSM 44701T), isolated from a smear-ripened cheese.</title>
        <authorList>
            <consortium name="US DOE Joint Genome Institute (JGI-PGF)"/>
            <person name="Walter F."/>
            <person name="Albersmeier A."/>
            <person name="Kalinowski J."/>
            <person name="Ruckert C."/>
        </authorList>
    </citation>
    <scope>NUCLEOTIDE SEQUENCE</scope>
    <source>
        <strain evidence="1">JCM 30078</strain>
    </source>
</reference>
<dbReference type="Gene3D" id="3.40.50.1000">
    <property type="entry name" value="HAD superfamily/HAD-like"/>
    <property type="match status" value="1"/>
</dbReference>
<dbReference type="Proteomes" id="UP000635983">
    <property type="component" value="Unassembled WGS sequence"/>
</dbReference>
<dbReference type="InterPro" id="IPR036412">
    <property type="entry name" value="HAD-like_sf"/>
</dbReference>